<gene>
    <name evidence="1" type="ORF">NYO99_02290</name>
</gene>
<evidence type="ECO:0000313" key="2">
    <source>
        <dbReference type="Proteomes" id="UP001076464"/>
    </source>
</evidence>
<dbReference type="EMBL" id="JAPPUY010000001">
    <property type="protein sequence ID" value="MCY4743795.1"/>
    <property type="molecule type" value="Genomic_DNA"/>
</dbReference>
<name>A0ACC6C667_9BURK</name>
<evidence type="ECO:0000313" key="1">
    <source>
        <dbReference type="EMBL" id="MCY4743795.1"/>
    </source>
</evidence>
<dbReference type="Proteomes" id="UP001076464">
    <property type="component" value="Unassembled WGS sequence"/>
</dbReference>
<organism evidence="1 2">
    <name type="scientific">Roseateles hydrophilus</name>
    <dbReference type="NCBI Taxonomy" id="2975054"/>
    <lineage>
        <taxon>Bacteria</taxon>
        <taxon>Pseudomonadati</taxon>
        <taxon>Pseudomonadota</taxon>
        <taxon>Betaproteobacteria</taxon>
        <taxon>Burkholderiales</taxon>
        <taxon>Sphaerotilaceae</taxon>
        <taxon>Roseateles</taxon>
    </lineage>
</organism>
<comment type="caution">
    <text evidence="1">The sequence shown here is derived from an EMBL/GenBank/DDBJ whole genome shotgun (WGS) entry which is preliminary data.</text>
</comment>
<sequence>MQFTDYSGNFVERGYIDIGAYLVAGGTALPTHHSLYARFEVNTTGPSTATLYAVQGEASFGFDTATGAATVAVEAGATPVALGSGFFSAMAPTNSPVGLGFTAVLTFTQLSGMSIDLPAGNMLTLAIEADHPFSAAAPFSEVTALTAPIGAGGADVMVGYRIVGGSDTLRFAVATVPEPAQWAQWLLGSLLMLAIWQRRRTR</sequence>
<protein>
    <submittedName>
        <fullName evidence="1">Uncharacterized protein</fullName>
    </submittedName>
</protein>
<keyword evidence="2" id="KW-1185">Reference proteome</keyword>
<proteinExistence type="predicted"/>
<accession>A0ACC6C667</accession>
<reference evidence="1" key="1">
    <citation type="submission" date="2022-08" db="EMBL/GenBank/DDBJ databases">
        <title>Genome sequencing of Pelomonas sp. UHG3.</title>
        <authorList>
            <person name="So Y."/>
        </authorList>
    </citation>
    <scope>NUCLEOTIDE SEQUENCE</scope>
    <source>
        <strain evidence="1">UHG3</strain>
    </source>
</reference>